<evidence type="ECO:0000313" key="2">
    <source>
        <dbReference type="Proteomes" id="UP000294772"/>
    </source>
</evidence>
<sequence length="144" mass="15649">MALAAAQAVGAIAERLKGQTPAGQRVYTSRAWPLGEADLPAWRIYAQDETLEPIARNWPPRMQHTVTVELQGVVRQVSELDDALNDLAAAALSAIYSARFPKLAVHASRITREMSQDGEAAIGVVTVELTVQFETQANQPETIL</sequence>
<dbReference type="RefSeq" id="WP_132765380.1">
    <property type="nucleotide sequence ID" value="NZ_CP110416.1"/>
</dbReference>
<organism evidence="1 2">
    <name type="scientific">Caldimonas thermodepolymerans</name>
    <dbReference type="NCBI Taxonomy" id="215580"/>
    <lineage>
        <taxon>Bacteria</taxon>
        <taxon>Pseudomonadati</taxon>
        <taxon>Pseudomonadota</taxon>
        <taxon>Betaproteobacteria</taxon>
        <taxon>Burkholderiales</taxon>
        <taxon>Sphaerotilaceae</taxon>
        <taxon>Caldimonas</taxon>
    </lineage>
</organism>
<name>A0AA46DD85_9BURK</name>
<dbReference type="AlphaFoldDB" id="A0AA46DD85"/>
<gene>
    <name evidence="1" type="ORF">EV676_10651</name>
</gene>
<dbReference type="Proteomes" id="UP000294772">
    <property type="component" value="Unassembled WGS sequence"/>
</dbReference>
<accession>A0AA46DD85</accession>
<proteinExistence type="predicted"/>
<evidence type="ECO:0000313" key="1">
    <source>
        <dbReference type="EMBL" id="TCP06568.1"/>
    </source>
</evidence>
<dbReference type="EMBL" id="SLXF01000006">
    <property type="protein sequence ID" value="TCP06568.1"/>
    <property type="molecule type" value="Genomic_DNA"/>
</dbReference>
<comment type="caution">
    <text evidence="1">The sequence shown here is derived from an EMBL/GenBank/DDBJ whole genome shotgun (WGS) entry which is preliminary data.</text>
</comment>
<reference evidence="1 2" key="1">
    <citation type="submission" date="2019-03" db="EMBL/GenBank/DDBJ databases">
        <title>Genomic Encyclopedia of Type Strains, Phase IV (KMG-IV): sequencing the most valuable type-strain genomes for metagenomic binning, comparative biology and taxonomic classification.</title>
        <authorList>
            <person name="Goeker M."/>
        </authorList>
    </citation>
    <scope>NUCLEOTIDE SEQUENCE [LARGE SCALE GENOMIC DNA]</scope>
    <source>
        <strain evidence="1 2">DSM 15264</strain>
    </source>
</reference>
<protein>
    <submittedName>
        <fullName evidence="1">Uncharacterized protein</fullName>
    </submittedName>
</protein>